<accession>A0A2T5J5W2</accession>
<dbReference type="Pfam" id="PF01301">
    <property type="entry name" value="Glyco_hydro_35"/>
    <property type="match status" value="1"/>
</dbReference>
<dbReference type="Pfam" id="PF21467">
    <property type="entry name" value="BetaGal_gal-bd"/>
    <property type="match status" value="1"/>
</dbReference>
<feature type="domain" description="Glycoside hydrolase 35 catalytic" evidence="5">
    <location>
        <begin position="65"/>
        <end position="402"/>
    </location>
</feature>
<dbReference type="PRINTS" id="PR00742">
    <property type="entry name" value="GLHYDRLASE35"/>
</dbReference>
<evidence type="ECO:0000313" key="7">
    <source>
        <dbReference type="EMBL" id="PTQ93649.1"/>
    </source>
</evidence>
<evidence type="ECO:0000256" key="3">
    <source>
        <dbReference type="ARBA" id="ARBA00023295"/>
    </source>
</evidence>
<gene>
    <name evidence="7" type="ORF">C8P68_108112</name>
</gene>
<dbReference type="GO" id="GO:0004553">
    <property type="term" value="F:hydrolase activity, hydrolyzing O-glycosyl compounds"/>
    <property type="evidence" value="ECO:0007669"/>
    <property type="project" value="InterPro"/>
</dbReference>
<dbReference type="InterPro" id="IPR008979">
    <property type="entry name" value="Galactose-bd-like_sf"/>
</dbReference>
<feature type="domain" description="Beta-galactosidase galactose-binding" evidence="6">
    <location>
        <begin position="684"/>
        <end position="745"/>
    </location>
</feature>
<dbReference type="SUPFAM" id="SSF49785">
    <property type="entry name" value="Galactose-binding domain-like"/>
    <property type="match status" value="1"/>
</dbReference>
<organism evidence="7 8">
    <name type="scientific">Mucilaginibacter yixingensis</name>
    <dbReference type="NCBI Taxonomy" id="1295612"/>
    <lineage>
        <taxon>Bacteria</taxon>
        <taxon>Pseudomonadati</taxon>
        <taxon>Bacteroidota</taxon>
        <taxon>Sphingobacteriia</taxon>
        <taxon>Sphingobacteriales</taxon>
        <taxon>Sphingobacteriaceae</taxon>
        <taxon>Mucilaginibacter</taxon>
    </lineage>
</organism>
<dbReference type="Gene3D" id="3.20.20.80">
    <property type="entry name" value="Glycosidases"/>
    <property type="match status" value="1"/>
</dbReference>
<comment type="caution">
    <text evidence="7">The sequence shown here is derived from an EMBL/GenBank/DDBJ whole genome shotgun (WGS) entry which is preliminary data.</text>
</comment>
<evidence type="ECO:0000259" key="5">
    <source>
        <dbReference type="Pfam" id="PF01301"/>
    </source>
</evidence>
<dbReference type="EMBL" id="QAOQ01000008">
    <property type="protein sequence ID" value="PTQ93649.1"/>
    <property type="molecule type" value="Genomic_DNA"/>
</dbReference>
<keyword evidence="8" id="KW-1185">Reference proteome</keyword>
<dbReference type="InterPro" id="IPR031330">
    <property type="entry name" value="Gly_Hdrlase_35_cat"/>
</dbReference>
<dbReference type="SUPFAM" id="SSF51445">
    <property type="entry name" value="(Trans)glycosidases"/>
    <property type="match status" value="1"/>
</dbReference>
<comment type="similarity">
    <text evidence="1 4">Belongs to the glycosyl hydrolase 35 family.</text>
</comment>
<dbReference type="InterPro" id="IPR001944">
    <property type="entry name" value="Glycoside_Hdrlase_35"/>
</dbReference>
<evidence type="ECO:0000256" key="4">
    <source>
        <dbReference type="RuleBase" id="RU003679"/>
    </source>
</evidence>
<keyword evidence="3" id="KW-0326">Glycosidase</keyword>
<dbReference type="AlphaFoldDB" id="A0A2T5J5W2"/>
<reference evidence="7 8" key="1">
    <citation type="submission" date="2018-04" db="EMBL/GenBank/DDBJ databases">
        <title>Genomic Encyclopedia of Archaeal and Bacterial Type Strains, Phase II (KMG-II): from individual species to whole genera.</title>
        <authorList>
            <person name="Goeker M."/>
        </authorList>
    </citation>
    <scope>NUCLEOTIDE SEQUENCE [LARGE SCALE GENOMIC DNA]</scope>
    <source>
        <strain evidence="7 8">DSM 26809</strain>
    </source>
</reference>
<dbReference type="InterPro" id="IPR048913">
    <property type="entry name" value="BetaGal_gal-bd"/>
</dbReference>
<evidence type="ECO:0000259" key="6">
    <source>
        <dbReference type="Pfam" id="PF21467"/>
    </source>
</evidence>
<evidence type="ECO:0000256" key="1">
    <source>
        <dbReference type="ARBA" id="ARBA00009809"/>
    </source>
</evidence>
<evidence type="ECO:0000256" key="2">
    <source>
        <dbReference type="ARBA" id="ARBA00022801"/>
    </source>
</evidence>
<sequence>MKLSMDSKDCCLLTNLSFTMNRRVFLKNGSLALAGVAAFRSFGAYGFDNGGLPHSERIRYDAMCLTIDEKDTFIYSGAFHYFRCPKELWRDRFQKIKEAHFNTVETYTPWNWHERLMPDSPRDFSKIEKLKDLDEWLTMAEEFGFNVIVRPGPYICAEWDNGGFPLWLSALKTPAKPLHPDGWMRSDDPIFLMWTKHWFDAVCPIIAKHQITRKAPGKPGVILFQLENEYDSASFADDIKIGQLKALARFARAGGIDVPFITCWTKQVRGSKDPILQQIFDSCNFYPRWNVTKELGKEIPKLRREQPNAPLSTTELQGGWLSVVGGKLSDQQEGLTATQIQNITLCAWQMGETITNYYMLFGGTNFDDWGGYNITTTYDYAAPIREHGGVDARYQSVKALGEMIREHGEKLVRARLVEVNSKTTHDDVTVAERQASDGSRYFFVRTDNHSGRSTGLAEVKEQGGAEFSFEYDLEAFGSLVLYLPAGETDTRKGEWLPKPAPAVKRPTDLSSSVQVKNLERLTDPVPSAWTSLKPNELIEAHAVLDSHFIYYRIRGNAGATIDIEVQPKDEISGSAGAKMLPVTVSPDHKHFSFTLPPDANELIVIHDKHGHRNGPKGMETGGTYGLLSVKGANDSVPLQFAQGGSLGKERTVGEAISRGATGIGHGWKPATFKQSLGSVPQSLLTWYRMQFELPTPKPGVWVPWHLHLEAMGNGFIYINGQCLGRYWQVGPQHDFYIPETWLNYGVGKVNTIALNLRPLDKDVCIQDVQIVPDNAFAEFR</sequence>
<dbReference type="GO" id="GO:0005975">
    <property type="term" value="P:carbohydrate metabolic process"/>
    <property type="evidence" value="ECO:0007669"/>
    <property type="project" value="InterPro"/>
</dbReference>
<evidence type="ECO:0000313" key="8">
    <source>
        <dbReference type="Proteomes" id="UP000244168"/>
    </source>
</evidence>
<name>A0A2T5J5W2_9SPHI</name>
<dbReference type="Proteomes" id="UP000244168">
    <property type="component" value="Unassembled WGS sequence"/>
</dbReference>
<proteinExistence type="inferred from homology"/>
<dbReference type="Gene3D" id="2.60.120.260">
    <property type="entry name" value="Galactose-binding domain-like"/>
    <property type="match status" value="1"/>
</dbReference>
<dbReference type="PANTHER" id="PTHR23421">
    <property type="entry name" value="BETA-GALACTOSIDASE RELATED"/>
    <property type="match status" value="1"/>
</dbReference>
<dbReference type="InterPro" id="IPR017853">
    <property type="entry name" value="GH"/>
</dbReference>
<protein>
    <submittedName>
        <fullName evidence="7">Beta-galactosidase-like protein</fullName>
    </submittedName>
</protein>
<keyword evidence="2" id="KW-0378">Hydrolase</keyword>